<dbReference type="Proteomes" id="UP000503129">
    <property type="component" value="Chromosome"/>
</dbReference>
<protein>
    <submittedName>
        <fullName evidence="1">Uncharacterized protein</fullName>
    </submittedName>
</protein>
<proteinExistence type="predicted"/>
<dbReference type="AlphaFoldDB" id="A0A856MFH5"/>
<accession>A0A856MFH5</accession>
<evidence type="ECO:0000313" key="2">
    <source>
        <dbReference type="Proteomes" id="UP000503129"/>
    </source>
</evidence>
<keyword evidence="2" id="KW-1185">Reference proteome</keyword>
<gene>
    <name evidence="1" type="ORF">DP114_14265</name>
</gene>
<sequence length="60" mass="7160">MMENIGQKYFKKNSVVRNQNKLAPKGVHSKDVLLRANDAVFLQVYLMKYIFLFHKIYRIV</sequence>
<dbReference type="EMBL" id="CP030118">
    <property type="protein sequence ID" value="QDL08909.1"/>
    <property type="molecule type" value="Genomic_DNA"/>
</dbReference>
<reference evidence="1 2" key="1">
    <citation type="submission" date="2018-06" db="EMBL/GenBank/DDBJ databases">
        <title>Comparative genomics of Brasilonema spp. strains.</title>
        <authorList>
            <person name="Alvarenga D.O."/>
            <person name="Fiore M.F."/>
            <person name="Varani A.M."/>
        </authorList>
    </citation>
    <scope>NUCLEOTIDE SEQUENCE [LARGE SCALE GENOMIC DNA]</scope>
    <source>
        <strain evidence="1 2">CENA114</strain>
    </source>
</reference>
<dbReference type="KEGG" id="bsen:DP114_14265"/>
<evidence type="ECO:0000313" key="1">
    <source>
        <dbReference type="EMBL" id="QDL08909.1"/>
    </source>
</evidence>
<name>A0A856MFH5_9CYAN</name>
<organism evidence="1 2">
    <name type="scientific">Brasilonema sennae CENA114</name>
    <dbReference type="NCBI Taxonomy" id="415709"/>
    <lineage>
        <taxon>Bacteria</taxon>
        <taxon>Bacillati</taxon>
        <taxon>Cyanobacteriota</taxon>
        <taxon>Cyanophyceae</taxon>
        <taxon>Nostocales</taxon>
        <taxon>Scytonemataceae</taxon>
        <taxon>Brasilonema</taxon>
        <taxon>Bromeliae group (in: Brasilonema)</taxon>
    </lineage>
</organism>